<feature type="transmembrane region" description="Helical" evidence="7">
    <location>
        <begin position="586"/>
        <end position="614"/>
    </location>
</feature>
<evidence type="ECO:0000256" key="4">
    <source>
        <dbReference type="ARBA" id="ARBA00022692"/>
    </source>
</evidence>
<keyword evidence="4 7" id="KW-0812">Transmembrane</keyword>
<feature type="transmembrane region" description="Helical" evidence="7">
    <location>
        <begin position="421"/>
        <end position="449"/>
    </location>
</feature>
<keyword evidence="2" id="KW-0328">Glycosyltransferase</keyword>
<feature type="transmembrane region" description="Helical" evidence="7">
    <location>
        <begin position="461"/>
        <end position="484"/>
    </location>
</feature>
<dbReference type="GO" id="GO:0016020">
    <property type="term" value="C:membrane"/>
    <property type="evidence" value="ECO:0007669"/>
    <property type="project" value="UniProtKB-SubCell"/>
</dbReference>
<feature type="transmembrane region" description="Helical" evidence="7">
    <location>
        <begin position="84"/>
        <end position="108"/>
    </location>
</feature>
<evidence type="ECO:0000256" key="1">
    <source>
        <dbReference type="ARBA" id="ARBA00004141"/>
    </source>
</evidence>
<sequence length="686" mass="79823">MADDCEQQGSELGKMADDYEQQGSGLWWSAHGYDQWWKFLKYTDTQRTTNSQYRKIKEVEMVHRLSNSEKPAEPVQYRRWKLHVLTSILVLVQLMLNITYVVTKLILYIRRHDQVFRRPWLLPVMLCECAYLFCNVMSAVDHFLPEIIRPKPVVKDDQIKWPTVDILLPCCKEPIDVIKDSIRAALSLTYPKHLFRILVLDDGGDDQLEALCQDLQAGTFEQRLVYLRRKKVPGVPHHFKCGNLNYGLEHSVAEYVAVIDADMILHPTFLQELIPYIVDSPEVAFVQIPQSFYNLPVGDPLNDASVIGYDRILVRRDGYHGSATCIGTGAIFRRQSLDKIGGFQPQSITEDTMTAYVLFSQGYRSVYLNEKLQMGLTPWTFEGYIKQRQRWEMGAIQQFAATWKDILGSKSRLNFVQKCIYFWHTGFYFVSVCNIIMMITLLCCLAFCLDMLVGNEEENRNVILLLAIYLLLWRICWVLLWVGVPQPIQSRNRDESHFWWMTPFFFSMIFKSCISFKSTYNFVPTSSIDRAAASANTGWIRRLTCFKQLEQFKHLKAHILFAILAFGVVTWRVSDVVMNYGLTDCRYFFTVIGLSFFLITTSAHMLLPVFYILWPTNYKPEERKSLLKYDSEGVPRFTREDCLPKFHWSVWFYEFLAYANLAFWIGVVLIFSMDAEAKICRISGAV</sequence>
<dbReference type="PANTHER" id="PTHR43867:SF2">
    <property type="entry name" value="CELLULOSE SYNTHASE CATALYTIC SUBUNIT A [UDP-FORMING]"/>
    <property type="match status" value="1"/>
</dbReference>
<dbReference type="Proteomes" id="UP001605036">
    <property type="component" value="Unassembled WGS sequence"/>
</dbReference>
<proteinExistence type="predicted"/>
<dbReference type="AlphaFoldDB" id="A0ABD1YPH9"/>
<name>A0ABD1YPH9_9MARC</name>
<dbReference type="Gene3D" id="3.90.550.10">
    <property type="entry name" value="Spore Coat Polysaccharide Biosynthesis Protein SpsA, Chain A"/>
    <property type="match status" value="1"/>
</dbReference>
<dbReference type="EMBL" id="JBHFFA010000003">
    <property type="protein sequence ID" value="KAL2632681.1"/>
    <property type="molecule type" value="Genomic_DNA"/>
</dbReference>
<dbReference type="PANTHER" id="PTHR43867">
    <property type="entry name" value="CELLULOSE SYNTHASE CATALYTIC SUBUNIT A [UDP-FORMING]"/>
    <property type="match status" value="1"/>
</dbReference>
<feature type="transmembrane region" description="Helical" evidence="7">
    <location>
        <begin position="655"/>
        <end position="673"/>
    </location>
</feature>
<organism evidence="8 9">
    <name type="scientific">Riccia fluitans</name>
    <dbReference type="NCBI Taxonomy" id="41844"/>
    <lineage>
        <taxon>Eukaryota</taxon>
        <taxon>Viridiplantae</taxon>
        <taxon>Streptophyta</taxon>
        <taxon>Embryophyta</taxon>
        <taxon>Marchantiophyta</taxon>
        <taxon>Marchantiopsida</taxon>
        <taxon>Marchantiidae</taxon>
        <taxon>Marchantiales</taxon>
        <taxon>Ricciaceae</taxon>
        <taxon>Riccia</taxon>
    </lineage>
</organism>
<evidence type="ECO:0000256" key="7">
    <source>
        <dbReference type="SAM" id="Phobius"/>
    </source>
</evidence>
<evidence type="ECO:0000313" key="8">
    <source>
        <dbReference type="EMBL" id="KAL2632681.1"/>
    </source>
</evidence>
<comment type="subcellular location">
    <subcellularLocation>
        <location evidence="1">Membrane</location>
        <topology evidence="1">Multi-pass membrane protein</topology>
    </subcellularLocation>
</comment>
<evidence type="ECO:0008006" key="10">
    <source>
        <dbReference type="Google" id="ProtNLM"/>
    </source>
</evidence>
<evidence type="ECO:0000256" key="2">
    <source>
        <dbReference type="ARBA" id="ARBA00022676"/>
    </source>
</evidence>
<keyword evidence="3" id="KW-0808">Transferase</keyword>
<dbReference type="SUPFAM" id="SSF53448">
    <property type="entry name" value="Nucleotide-diphospho-sugar transferases"/>
    <property type="match status" value="1"/>
</dbReference>
<evidence type="ECO:0000256" key="6">
    <source>
        <dbReference type="ARBA" id="ARBA00023136"/>
    </source>
</evidence>
<evidence type="ECO:0000256" key="3">
    <source>
        <dbReference type="ARBA" id="ARBA00022679"/>
    </source>
</evidence>
<evidence type="ECO:0000256" key="5">
    <source>
        <dbReference type="ARBA" id="ARBA00022989"/>
    </source>
</evidence>
<feature type="transmembrane region" description="Helical" evidence="7">
    <location>
        <begin position="557"/>
        <end position="574"/>
    </location>
</feature>
<gene>
    <name evidence="8" type="ORF">R1flu_004160</name>
</gene>
<evidence type="ECO:0000313" key="9">
    <source>
        <dbReference type="Proteomes" id="UP001605036"/>
    </source>
</evidence>
<accession>A0ABD1YPH9</accession>
<comment type="caution">
    <text evidence="8">The sequence shown here is derived from an EMBL/GenBank/DDBJ whole genome shotgun (WGS) entry which is preliminary data.</text>
</comment>
<dbReference type="InterPro" id="IPR050321">
    <property type="entry name" value="Glycosyltr_2/OpgH_subfam"/>
</dbReference>
<keyword evidence="9" id="KW-1185">Reference proteome</keyword>
<dbReference type="CDD" id="cd06421">
    <property type="entry name" value="CESA_CelA_like"/>
    <property type="match status" value="1"/>
</dbReference>
<keyword evidence="6 7" id="KW-0472">Membrane</keyword>
<dbReference type="InterPro" id="IPR029044">
    <property type="entry name" value="Nucleotide-diphossugar_trans"/>
</dbReference>
<reference evidence="8 9" key="1">
    <citation type="submission" date="2024-09" db="EMBL/GenBank/DDBJ databases">
        <title>Chromosome-scale assembly of Riccia fluitans.</title>
        <authorList>
            <person name="Paukszto L."/>
            <person name="Sawicki J."/>
            <person name="Karawczyk K."/>
            <person name="Piernik-Szablinska J."/>
            <person name="Szczecinska M."/>
            <person name="Mazdziarz M."/>
        </authorList>
    </citation>
    <scope>NUCLEOTIDE SEQUENCE [LARGE SCALE GENOMIC DNA]</scope>
    <source>
        <strain evidence="8">Rf_01</strain>
        <tissue evidence="8">Aerial parts of the thallus</tissue>
    </source>
</reference>
<keyword evidence="5 7" id="KW-1133">Transmembrane helix</keyword>
<protein>
    <recommendedName>
        <fullName evidence="10">Glycosyltransferase 2-like domain-containing protein</fullName>
    </recommendedName>
</protein>
<dbReference type="Pfam" id="PF13641">
    <property type="entry name" value="Glyco_tranf_2_3"/>
    <property type="match status" value="1"/>
</dbReference>
<dbReference type="GO" id="GO:0016757">
    <property type="term" value="F:glycosyltransferase activity"/>
    <property type="evidence" value="ECO:0007669"/>
    <property type="project" value="UniProtKB-KW"/>
</dbReference>